<dbReference type="EMBL" id="JAKMXF010000033">
    <property type="protein sequence ID" value="KAI6660509.1"/>
    <property type="molecule type" value="Genomic_DNA"/>
</dbReference>
<dbReference type="SMART" id="SM00060">
    <property type="entry name" value="FN3"/>
    <property type="match status" value="6"/>
</dbReference>
<keyword evidence="2 8" id="KW-0812">Transmembrane</keyword>
<dbReference type="PROSITE" id="PS50853">
    <property type="entry name" value="FN3"/>
    <property type="match status" value="5"/>
</dbReference>
<keyword evidence="3" id="KW-0677">Repeat</keyword>
<dbReference type="CDD" id="cd00063">
    <property type="entry name" value="FN3"/>
    <property type="match status" value="4"/>
</dbReference>
<dbReference type="InterPro" id="IPR017981">
    <property type="entry name" value="GPCR_2-like_7TM"/>
</dbReference>
<dbReference type="InterPro" id="IPR036179">
    <property type="entry name" value="Ig-like_dom_sf"/>
</dbReference>
<feature type="transmembrane region" description="Helical" evidence="8">
    <location>
        <begin position="1443"/>
        <end position="1471"/>
    </location>
</feature>
<keyword evidence="4 8" id="KW-1133">Transmembrane helix</keyword>
<evidence type="ECO:0000256" key="9">
    <source>
        <dbReference type="SAM" id="SignalP"/>
    </source>
</evidence>
<feature type="domain" description="GAIN-B" evidence="11">
    <location>
        <begin position="1128"/>
        <end position="1282"/>
    </location>
</feature>
<evidence type="ECO:0000259" key="13">
    <source>
        <dbReference type="PROSITE" id="PS50835"/>
    </source>
</evidence>
<comment type="caution">
    <text evidence="15">The sequence shown here is derived from an EMBL/GenBank/DDBJ whole genome shotgun (WGS) entry which is preliminary data.</text>
</comment>
<organism evidence="15 16">
    <name type="scientific">Oopsacas minuta</name>
    <dbReference type="NCBI Taxonomy" id="111878"/>
    <lineage>
        <taxon>Eukaryota</taxon>
        <taxon>Metazoa</taxon>
        <taxon>Porifera</taxon>
        <taxon>Hexactinellida</taxon>
        <taxon>Hexasterophora</taxon>
        <taxon>Lyssacinosida</taxon>
        <taxon>Leucopsacidae</taxon>
        <taxon>Oopsacas</taxon>
    </lineage>
</organism>
<dbReference type="SMART" id="SM00303">
    <property type="entry name" value="GPS"/>
    <property type="match status" value="1"/>
</dbReference>
<dbReference type="Pfam" id="PF00041">
    <property type="entry name" value="fn3"/>
    <property type="match status" value="2"/>
</dbReference>
<feature type="domain" description="Fibronectin type-III" evidence="14">
    <location>
        <begin position="675"/>
        <end position="776"/>
    </location>
</feature>
<evidence type="ECO:0000256" key="3">
    <source>
        <dbReference type="ARBA" id="ARBA00022737"/>
    </source>
</evidence>
<protein>
    <submittedName>
        <fullName evidence="15">Uncharacterized protein</fullName>
    </submittedName>
</protein>
<dbReference type="SUPFAM" id="SSF56436">
    <property type="entry name" value="C-type lectin-like"/>
    <property type="match status" value="2"/>
</dbReference>
<gene>
    <name evidence="15" type="ORF">LOD99_14093</name>
</gene>
<keyword evidence="9" id="KW-0732">Signal</keyword>
<dbReference type="PANTHER" id="PTHR46708:SF2">
    <property type="entry name" value="FIBRONECTIN TYPE-III DOMAIN-CONTAINING PROTEIN"/>
    <property type="match status" value="1"/>
</dbReference>
<evidence type="ECO:0000256" key="6">
    <source>
        <dbReference type="ARBA" id="ARBA00023157"/>
    </source>
</evidence>
<dbReference type="SUPFAM" id="SSF48726">
    <property type="entry name" value="Immunoglobulin"/>
    <property type="match status" value="1"/>
</dbReference>
<feature type="chain" id="PRO_5043440153" evidence="9">
    <location>
        <begin position="25"/>
        <end position="1716"/>
    </location>
</feature>
<feature type="signal peptide" evidence="9">
    <location>
        <begin position="1"/>
        <end position="24"/>
    </location>
</feature>
<dbReference type="PROSITE" id="PS50041">
    <property type="entry name" value="C_TYPE_LECTIN_2"/>
    <property type="match status" value="2"/>
</dbReference>
<feature type="domain" description="C-type lectin" evidence="10">
    <location>
        <begin position="38"/>
        <end position="149"/>
    </location>
</feature>
<feature type="domain" description="Ig-like" evidence="13">
    <location>
        <begin position="882"/>
        <end position="970"/>
    </location>
</feature>
<proteinExistence type="predicted"/>
<evidence type="ECO:0000313" key="15">
    <source>
        <dbReference type="EMBL" id="KAI6660509.1"/>
    </source>
</evidence>
<evidence type="ECO:0000259" key="14">
    <source>
        <dbReference type="PROSITE" id="PS50853"/>
    </source>
</evidence>
<dbReference type="Pfam" id="PF00059">
    <property type="entry name" value="Lectin_C"/>
    <property type="match status" value="2"/>
</dbReference>
<dbReference type="GO" id="GO:0016020">
    <property type="term" value="C:membrane"/>
    <property type="evidence" value="ECO:0007669"/>
    <property type="project" value="UniProtKB-SubCell"/>
</dbReference>
<dbReference type="InterPro" id="IPR050991">
    <property type="entry name" value="ECM_Regulatory_Proteins"/>
</dbReference>
<evidence type="ECO:0000256" key="5">
    <source>
        <dbReference type="ARBA" id="ARBA00023136"/>
    </source>
</evidence>
<feature type="domain" description="Fibronectin type-III" evidence="14">
    <location>
        <begin position="473"/>
        <end position="569"/>
    </location>
</feature>
<dbReference type="InterPro" id="IPR007110">
    <property type="entry name" value="Ig-like_dom"/>
</dbReference>
<dbReference type="InterPro" id="IPR000203">
    <property type="entry name" value="GPS"/>
</dbReference>
<dbReference type="PROSITE" id="PS50261">
    <property type="entry name" value="G_PROTEIN_RECEP_F2_4"/>
    <property type="match status" value="1"/>
</dbReference>
<dbReference type="SUPFAM" id="SSF49265">
    <property type="entry name" value="Fibronectin type III"/>
    <property type="match status" value="3"/>
</dbReference>
<feature type="region of interest" description="Disordered" evidence="7">
    <location>
        <begin position="1671"/>
        <end position="1716"/>
    </location>
</feature>
<dbReference type="InterPro" id="IPR000832">
    <property type="entry name" value="GPCR_2_secretin-like"/>
</dbReference>
<name>A0AAV7KHC3_9METZ</name>
<dbReference type="InterPro" id="IPR016186">
    <property type="entry name" value="C-type_lectin-like/link_sf"/>
</dbReference>
<comment type="subcellular location">
    <subcellularLocation>
        <location evidence="1">Membrane</location>
        <topology evidence="1">Multi-pass membrane protein</topology>
    </subcellularLocation>
</comment>
<evidence type="ECO:0000256" key="1">
    <source>
        <dbReference type="ARBA" id="ARBA00004141"/>
    </source>
</evidence>
<feature type="compositionally biased region" description="Polar residues" evidence="7">
    <location>
        <begin position="1685"/>
        <end position="1708"/>
    </location>
</feature>
<evidence type="ECO:0000256" key="2">
    <source>
        <dbReference type="ARBA" id="ARBA00022692"/>
    </source>
</evidence>
<dbReference type="InterPro" id="IPR013783">
    <property type="entry name" value="Ig-like_fold"/>
</dbReference>
<keyword evidence="5 8" id="KW-0472">Membrane</keyword>
<feature type="domain" description="Fibronectin type-III" evidence="14">
    <location>
        <begin position="279"/>
        <end position="380"/>
    </location>
</feature>
<feature type="transmembrane region" description="Helical" evidence="8">
    <location>
        <begin position="1535"/>
        <end position="1554"/>
    </location>
</feature>
<keyword evidence="16" id="KW-1185">Reference proteome</keyword>
<dbReference type="PRINTS" id="PR00249">
    <property type="entry name" value="GPCRSECRETIN"/>
</dbReference>
<evidence type="ECO:0000259" key="11">
    <source>
        <dbReference type="PROSITE" id="PS50221"/>
    </source>
</evidence>
<evidence type="ECO:0000256" key="4">
    <source>
        <dbReference type="ARBA" id="ARBA00022989"/>
    </source>
</evidence>
<evidence type="ECO:0000313" key="16">
    <source>
        <dbReference type="Proteomes" id="UP001165289"/>
    </source>
</evidence>
<dbReference type="CDD" id="cd00037">
    <property type="entry name" value="CLECT"/>
    <property type="match status" value="2"/>
</dbReference>
<dbReference type="InterPro" id="IPR036116">
    <property type="entry name" value="FN3_sf"/>
</dbReference>
<dbReference type="GO" id="GO:0004930">
    <property type="term" value="F:G protein-coupled receptor activity"/>
    <property type="evidence" value="ECO:0007669"/>
    <property type="project" value="InterPro"/>
</dbReference>
<dbReference type="InterPro" id="IPR057244">
    <property type="entry name" value="GAIN_B"/>
</dbReference>
<feature type="transmembrane region" description="Helical" evidence="8">
    <location>
        <begin position="1400"/>
        <end position="1423"/>
    </location>
</feature>
<feature type="transmembrane region" description="Helical" evidence="8">
    <location>
        <begin position="1492"/>
        <end position="1515"/>
    </location>
</feature>
<feature type="domain" description="Fibronectin type-III" evidence="14">
    <location>
        <begin position="778"/>
        <end position="883"/>
    </location>
</feature>
<feature type="transmembrane region" description="Helical" evidence="8">
    <location>
        <begin position="1294"/>
        <end position="1314"/>
    </location>
</feature>
<reference evidence="15 16" key="1">
    <citation type="journal article" date="2023" name="BMC Biol.">
        <title>The compact genome of the sponge Oopsacas minuta (Hexactinellida) is lacking key metazoan core genes.</title>
        <authorList>
            <person name="Santini S."/>
            <person name="Schenkelaars Q."/>
            <person name="Jourda C."/>
            <person name="Duchesne M."/>
            <person name="Belahbib H."/>
            <person name="Rocher C."/>
            <person name="Selva M."/>
            <person name="Riesgo A."/>
            <person name="Vervoort M."/>
            <person name="Leys S.P."/>
            <person name="Kodjabachian L."/>
            <person name="Le Bivic A."/>
            <person name="Borchiellini C."/>
            <person name="Claverie J.M."/>
            <person name="Renard E."/>
        </authorList>
    </citation>
    <scope>NUCLEOTIDE SEQUENCE [LARGE SCALE GENOMIC DNA]</scope>
    <source>
        <strain evidence="15">SPO-2</strain>
    </source>
</reference>
<dbReference type="Gene3D" id="3.10.100.10">
    <property type="entry name" value="Mannose-Binding Protein A, subunit A"/>
    <property type="match status" value="2"/>
</dbReference>
<evidence type="ECO:0000256" key="7">
    <source>
        <dbReference type="SAM" id="MobiDB-lite"/>
    </source>
</evidence>
<dbReference type="PROSITE" id="PS50835">
    <property type="entry name" value="IG_LIKE"/>
    <property type="match status" value="1"/>
</dbReference>
<evidence type="ECO:0000259" key="10">
    <source>
        <dbReference type="PROSITE" id="PS50041"/>
    </source>
</evidence>
<dbReference type="Proteomes" id="UP001165289">
    <property type="component" value="Unassembled WGS sequence"/>
</dbReference>
<keyword evidence="6" id="KW-1015">Disulfide bond</keyword>
<feature type="domain" description="G-protein coupled receptors family 2 profile 2" evidence="12">
    <location>
        <begin position="1291"/>
        <end position="1556"/>
    </location>
</feature>
<dbReference type="SMART" id="SM00034">
    <property type="entry name" value="CLECT"/>
    <property type="match status" value="2"/>
</dbReference>
<dbReference type="InterPro" id="IPR003961">
    <property type="entry name" value="FN3_dom"/>
</dbReference>
<feature type="transmembrane region" description="Helical" evidence="8">
    <location>
        <begin position="1370"/>
        <end position="1388"/>
    </location>
</feature>
<dbReference type="GO" id="GO:0007166">
    <property type="term" value="P:cell surface receptor signaling pathway"/>
    <property type="evidence" value="ECO:0007669"/>
    <property type="project" value="InterPro"/>
</dbReference>
<accession>A0AAV7KHC3</accession>
<dbReference type="InterPro" id="IPR001304">
    <property type="entry name" value="C-type_lectin-like"/>
</dbReference>
<feature type="transmembrane region" description="Helical" evidence="8">
    <location>
        <begin position="1330"/>
        <end position="1350"/>
    </location>
</feature>
<feature type="domain" description="C-type lectin" evidence="10">
    <location>
        <begin position="161"/>
        <end position="266"/>
    </location>
</feature>
<evidence type="ECO:0000256" key="8">
    <source>
        <dbReference type="SAM" id="Phobius"/>
    </source>
</evidence>
<dbReference type="InterPro" id="IPR016187">
    <property type="entry name" value="CTDL_fold"/>
</dbReference>
<dbReference type="PROSITE" id="PS50221">
    <property type="entry name" value="GAIN_B"/>
    <property type="match status" value="1"/>
</dbReference>
<dbReference type="Gene3D" id="1.20.1070.10">
    <property type="entry name" value="Rhodopsin 7-helix transmembrane proteins"/>
    <property type="match status" value="1"/>
</dbReference>
<evidence type="ECO:0000259" key="12">
    <source>
        <dbReference type="PROSITE" id="PS50261"/>
    </source>
</evidence>
<dbReference type="PANTHER" id="PTHR46708">
    <property type="entry name" value="TENASCIN"/>
    <property type="match status" value="1"/>
</dbReference>
<dbReference type="Pfam" id="PF00002">
    <property type="entry name" value="7tm_2"/>
    <property type="match status" value="1"/>
</dbReference>
<dbReference type="Gene3D" id="2.60.40.10">
    <property type="entry name" value="Immunoglobulins"/>
    <property type="match status" value="6"/>
</dbReference>
<sequence length="1716" mass="192528">MVTTKIVCFFNLFVLFLTYQGCNSCDDFSCYGSCNLVWKNVCYQFFSRHEQWTDANSSCTAWGGELVSLSSQQELNTVSVLFDDPDAWTWTSLTNLKSGGDFTWADMSILGPLVPKTSSSNTLCGYIQTQGGTSLELSPCTESRPFVCSKRVLYDQDSLMIDGRRFEVFNSAVRQHEASNDCIARNSYLASIKSMREVELLHNILDFSTGNFWIGLVFRMTELRWRWEDASEVEFINQLQEPQTTMECVSMAYNKEWEHRYCNNEYLQYICSVEAALIQPPGLSYSVIAPSTIEVNWKEIPLQYRHSPITQYTLNYYSIESYTTRMGSDPTVVNVLDSYTFSTVISELKMNVSYFFSLSADTKVSTSPQATLLVRLDKEIAQEISTQFISQESACISWLPFSDIYQLSTSYNVIVTDNLGVVIASDVTYTTAYYISDKLSPNTHYSISVSSSALEHPVTITHSFTTPQQDILQSLNLIISSANSTSLSVSWSAPSTSTGDNITHFLLIYSSRDIDTEKNVTLDANTMSYTINGLEEYITYTLNVTSYTQLKGKNGESLEEFTTLQTAPIGTPRSLNATALSVSISLITWQLPGKLEINGKLTNFTLFYSSKKDNGPKNIETTIPVTDGDNNFYFILQGLTNGGPDYEIRLAVNNEAGRGPFANTTAKTLHSGSLQPLQLGYNNVTATSIHVKWESPYDEDIDGIPKNYILTYQGTLLDTSIHELSFEYINNTFMQEATLENLEEDTNYTIQVFLNASGIRSKPDYIVVSTEDAAPSAPVKNLSWAEASQYSVLITWQPVPISDRNGEILHYNITTHYTDPANTSIPQLIDNFTWRNQTDQEFILLLYLWHSVNFTVTVIPYNRRGYGPEVSTSFYLREETIPEILEPETDMYFAGSNASEYAHNYNCSASGNPIPLVNWYRKDGIPIPNYITHSPILTIYVGDLLVGKANEYICNASNRMGNTTRQIYITILNGSVSVEVLNSTLNLVEEQEEINGGQAVNVVGLVDVSLETLPTDVNASNSTENANLILSTGILPPVTTKLVKDSLNDITSRDIFSVNAKAIEVSLDQQNPLTQFYPTEEGCIYREAFYDTEITIANTLQALEALVPKVVAAVGNTTTNFTIPGDSDSFIEAVEIVSNISENIIFPQLKEYNITQEHVVVPSDVFTNESTLEFEPTLVTTTIIKSKNNTKSNGIISLSFTQRSYNASTQMDKLRKEVLLFFPSEPAPAGTELVCLFFDVRLGKWSGEGVKLIEYNYTTRTAVCGTMHLSSFSVLIQTKDPEVSLLEKILLSTASYTLLSISFLSLLAIIVIYLKGGRKFISSDKSEINVLYLNQTIALLFATTVFIFGIESTAKINKLVCTIVAVLLQYLWTAVMAWCMCIGIYLLFKVFIDKWSKRRIWIPLMIFGWSYPVPFVLASIIASKGTHYIKDNTESCFMSTDDWLIWTFLGPVYLVIFVNIIIFICTFLRLIHLKKERIRQGQEKLNGILRSMLIAAIILTFVLGIPWVISCGKVVTHLLGEKELSTLVIDKILNWSFLIFNSPVGIVLLIIVVLKYREHNKEPNYLSSKKTEASVSQTNAPMPKANRRRVQSLQINKCSIQDSNEIHVNGNNEPYCKSLAMLENSVTERMDYIMDISTPTEHSTYVSEVKNENKIEDVNNINRNETVVPSSSSLENFKVSERTPKSSLVISNNNTTPVDNADTGSQTDTEYHETRL</sequence>
<feature type="domain" description="Fibronectin type-III" evidence="14">
    <location>
        <begin position="571"/>
        <end position="672"/>
    </location>
</feature>